<dbReference type="BioCyc" id="CNIT1237085:G1324-3100-MONOMER"/>
<dbReference type="PATRIC" id="fig|1237085.11.peg.3074"/>
<dbReference type="AlphaFoldDB" id="K0IF73"/>
<keyword evidence="8 14" id="KW-0378">Hydrolase</keyword>
<dbReference type="Proteomes" id="UP000008037">
    <property type="component" value="Chromosome"/>
</dbReference>
<protein>
    <recommendedName>
        <fullName evidence="14">Zinc metalloprotease</fullName>
    </recommendedName>
</protein>
<dbReference type="SMART" id="SM00116">
    <property type="entry name" value="CBS"/>
    <property type="match status" value="2"/>
</dbReference>
<dbReference type="PANTHER" id="PTHR39188">
    <property type="entry name" value="MEMBRANE-ASSOCIATED ZINC METALLOPROTEASE M50B"/>
    <property type="match status" value="1"/>
</dbReference>
<dbReference type="PANTHER" id="PTHR39188:SF3">
    <property type="entry name" value="STAGE IV SPORULATION PROTEIN FB"/>
    <property type="match status" value="1"/>
</dbReference>
<gene>
    <name evidence="19" type="ordered locus">Ngar_c31000</name>
</gene>
<dbReference type="InterPro" id="IPR046342">
    <property type="entry name" value="CBS_dom_sf"/>
</dbReference>
<dbReference type="Pfam" id="PF02163">
    <property type="entry name" value="Peptidase_M50"/>
    <property type="match status" value="2"/>
</dbReference>
<comment type="similarity">
    <text evidence="2 14">Belongs to the peptidase M50B family.</text>
</comment>
<dbReference type="PIRSF" id="PIRSF006404">
    <property type="entry name" value="UCP006404_Pept_M50_CBS"/>
    <property type="match status" value="1"/>
</dbReference>
<evidence type="ECO:0000256" key="6">
    <source>
        <dbReference type="ARBA" id="ARBA00022723"/>
    </source>
</evidence>
<comment type="subcellular location">
    <subcellularLocation>
        <location evidence="1 14">Cell membrane</location>
        <topology evidence="1 14">Multi-pass membrane protein</topology>
    </subcellularLocation>
</comment>
<dbReference type="KEGG" id="nga:Ngar_c31000"/>
<name>K0IF73_NITGG</name>
<keyword evidence="13 14" id="KW-0472">Membrane</keyword>
<dbReference type="Gene3D" id="3.10.580.10">
    <property type="entry name" value="CBS-domain"/>
    <property type="match status" value="2"/>
</dbReference>
<keyword evidence="12 17" id="KW-0129">CBS domain</keyword>
<feature type="domain" description="CBS" evidence="18">
    <location>
        <begin position="318"/>
        <end position="379"/>
    </location>
</feature>
<evidence type="ECO:0000256" key="16">
    <source>
        <dbReference type="PIRSR" id="PIRSR006404-2"/>
    </source>
</evidence>
<evidence type="ECO:0000256" key="14">
    <source>
        <dbReference type="PIRNR" id="PIRNR006404"/>
    </source>
</evidence>
<evidence type="ECO:0000256" key="4">
    <source>
        <dbReference type="ARBA" id="ARBA00022670"/>
    </source>
</evidence>
<comment type="cofactor">
    <cofactor evidence="14 16">
        <name>Zn(2+)</name>
        <dbReference type="ChEBI" id="CHEBI:29105"/>
    </cofactor>
    <text evidence="14 16">Binds 1 zinc ion per subunit.</text>
</comment>
<evidence type="ECO:0000256" key="17">
    <source>
        <dbReference type="PROSITE-ProRule" id="PRU00703"/>
    </source>
</evidence>
<dbReference type="RefSeq" id="WP_015020550.1">
    <property type="nucleotide sequence ID" value="NC_018719.1"/>
</dbReference>
<keyword evidence="10 14" id="KW-1133">Transmembrane helix</keyword>
<keyword evidence="4 14" id="KW-0645">Protease</keyword>
<dbReference type="Pfam" id="PF00571">
    <property type="entry name" value="CBS"/>
    <property type="match status" value="2"/>
</dbReference>
<dbReference type="InterPro" id="IPR000644">
    <property type="entry name" value="CBS_dom"/>
</dbReference>
<evidence type="ECO:0000256" key="1">
    <source>
        <dbReference type="ARBA" id="ARBA00004651"/>
    </source>
</evidence>
<evidence type="ECO:0000256" key="11">
    <source>
        <dbReference type="ARBA" id="ARBA00023049"/>
    </source>
</evidence>
<feature type="active site" evidence="15">
    <location>
        <position position="62"/>
    </location>
</feature>
<keyword evidence="11 14" id="KW-0482">Metalloprotease</keyword>
<evidence type="ECO:0000256" key="9">
    <source>
        <dbReference type="ARBA" id="ARBA00022833"/>
    </source>
</evidence>
<dbReference type="GO" id="GO:0005886">
    <property type="term" value="C:plasma membrane"/>
    <property type="evidence" value="ECO:0007669"/>
    <property type="project" value="UniProtKB-SubCell"/>
</dbReference>
<evidence type="ECO:0000313" key="20">
    <source>
        <dbReference type="Proteomes" id="UP000008037"/>
    </source>
</evidence>
<feature type="transmembrane region" description="Helical" evidence="14">
    <location>
        <begin position="41"/>
        <end position="61"/>
    </location>
</feature>
<dbReference type="GO" id="GO:0046872">
    <property type="term" value="F:metal ion binding"/>
    <property type="evidence" value="ECO:0007669"/>
    <property type="project" value="UniProtKB-UniRule"/>
</dbReference>
<evidence type="ECO:0000256" key="13">
    <source>
        <dbReference type="ARBA" id="ARBA00023136"/>
    </source>
</evidence>
<evidence type="ECO:0000313" key="19">
    <source>
        <dbReference type="EMBL" id="AFU60016.1"/>
    </source>
</evidence>
<keyword evidence="6 14" id="KW-0479">Metal-binding</keyword>
<keyword evidence="3 14" id="KW-1003">Cell membrane</keyword>
<accession>K0IF73</accession>
<evidence type="ECO:0000256" key="12">
    <source>
        <dbReference type="ARBA" id="ARBA00023122"/>
    </source>
</evidence>
<dbReference type="EMBL" id="CP002408">
    <property type="protein sequence ID" value="AFU60016.1"/>
    <property type="molecule type" value="Genomic_DNA"/>
</dbReference>
<dbReference type="PROSITE" id="PS51371">
    <property type="entry name" value="CBS"/>
    <property type="match status" value="2"/>
</dbReference>
<evidence type="ECO:0000256" key="8">
    <source>
        <dbReference type="ARBA" id="ARBA00022801"/>
    </source>
</evidence>
<dbReference type="InterPro" id="IPR016483">
    <property type="entry name" value="UCP006404_Pept_M50_CBS"/>
</dbReference>
<feature type="transmembrane region" description="Helical" evidence="14">
    <location>
        <begin position="12"/>
        <end position="35"/>
    </location>
</feature>
<keyword evidence="9 14" id="KW-0862">Zinc</keyword>
<evidence type="ECO:0000259" key="18">
    <source>
        <dbReference type="PROSITE" id="PS51371"/>
    </source>
</evidence>
<reference evidence="19 20" key="1">
    <citation type="journal article" date="2012" name="Environ. Microbiol.">
        <title>The genome of the ammonia-oxidizing Candidatus Nitrososphaera gargensis: insights into metabolic versatility and environmental adaptations.</title>
        <authorList>
            <person name="Spang A."/>
            <person name="Poehlein A."/>
            <person name="Offre P."/>
            <person name="Zumbragel S."/>
            <person name="Haider S."/>
            <person name="Rychlik N."/>
            <person name="Nowka B."/>
            <person name="Schmeisser C."/>
            <person name="Lebedeva E.V."/>
            <person name="Rattei T."/>
            <person name="Bohm C."/>
            <person name="Schmid M."/>
            <person name="Galushko A."/>
            <person name="Hatzenpichler R."/>
            <person name="Weinmaier T."/>
            <person name="Daniel R."/>
            <person name="Schleper C."/>
            <person name="Spieck E."/>
            <person name="Streit W."/>
            <person name="Wagner M."/>
        </authorList>
    </citation>
    <scope>NUCLEOTIDE SEQUENCE [LARGE SCALE GENOMIC DNA]</scope>
    <source>
        <strain evidence="20">Ga9.2</strain>
    </source>
</reference>
<feature type="domain" description="CBS" evidence="18">
    <location>
        <begin position="254"/>
        <end position="317"/>
    </location>
</feature>
<dbReference type="HOGENOM" id="CLU_037123_1_1_2"/>
<evidence type="ECO:0000256" key="10">
    <source>
        <dbReference type="ARBA" id="ARBA00022989"/>
    </source>
</evidence>
<dbReference type="GO" id="GO:0008237">
    <property type="term" value="F:metallopeptidase activity"/>
    <property type="evidence" value="ECO:0007669"/>
    <property type="project" value="UniProtKB-UniRule"/>
</dbReference>
<feature type="binding site" evidence="16">
    <location>
        <position position="168"/>
    </location>
    <ligand>
        <name>Zn(2+)</name>
        <dbReference type="ChEBI" id="CHEBI:29105"/>
        <note>catalytic</note>
    </ligand>
</feature>
<keyword evidence="20" id="KW-1185">Reference proteome</keyword>
<dbReference type="CDD" id="cd06164">
    <property type="entry name" value="S2P-M50_SpoIVFB_CBS"/>
    <property type="match status" value="1"/>
</dbReference>
<dbReference type="InterPro" id="IPR008915">
    <property type="entry name" value="Peptidase_M50"/>
</dbReference>
<evidence type="ECO:0000256" key="15">
    <source>
        <dbReference type="PIRSR" id="PIRSR006404-1"/>
    </source>
</evidence>
<dbReference type="GeneID" id="13796910"/>
<dbReference type="OrthoDB" id="12044at2157"/>
<organism evidence="19 20">
    <name type="scientific">Nitrososphaera gargensis (strain Ga9.2)</name>
    <dbReference type="NCBI Taxonomy" id="1237085"/>
    <lineage>
        <taxon>Archaea</taxon>
        <taxon>Nitrososphaerota</taxon>
        <taxon>Nitrososphaeria</taxon>
        <taxon>Nitrososphaerales</taxon>
        <taxon>Nitrososphaeraceae</taxon>
        <taxon>Nitrososphaera</taxon>
    </lineage>
</organism>
<feature type="binding site" evidence="16">
    <location>
        <position position="61"/>
    </location>
    <ligand>
        <name>Zn(2+)</name>
        <dbReference type="ChEBI" id="CHEBI:29105"/>
        <note>catalytic</note>
    </ligand>
</feature>
<evidence type="ECO:0000256" key="2">
    <source>
        <dbReference type="ARBA" id="ARBA00007931"/>
    </source>
</evidence>
<dbReference type="InParanoid" id="K0IF73"/>
<evidence type="ECO:0000256" key="3">
    <source>
        <dbReference type="ARBA" id="ARBA00022475"/>
    </source>
</evidence>
<sequence length="395" mass="43160">MARVRGIPVRLHFTMVIAFLLIAWTLAGGLMQVYVPGLTAAQYWLMGAAGAVVLFFSVFLHELMHSIVAMRYGIKVRQITLFIFGGVSEITEETRDFRKEFNIAIAGPVTSFAVASVLATIWWPISSFITDASPLALPKQMAEGVLLYGAIVNALVGGFNLIPAFPLDGGRVLRAALIRQKRSYDDATRIAARVGVAISYGFMGLGFFIMLAGSFISGIWLLLIGWFLNSGAQSYLVQHELSSALSGVRLRDIMNTRVITVREDIAVDQLLRDYFGAYMKSAFPVVDASGRLLGMVMLKSVTGVADERRQHIRAGDIMIPAGDLAVMAPDRRADEALQQMTRTRVGKVFVCDAGGRLLGLVSKTDIMNVASEREEYRKELGAQRRPAADSTTEAA</sequence>
<proteinExistence type="inferred from homology"/>
<evidence type="ECO:0000256" key="7">
    <source>
        <dbReference type="ARBA" id="ARBA00022737"/>
    </source>
</evidence>
<feature type="transmembrane region" description="Helical" evidence="14">
    <location>
        <begin position="145"/>
        <end position="169"/>
    </location>
</feature>
<evidence type="ECO:0000256" key="5">
    <source>
        <dbReference type="ARBA" id="ARBA00022692"/>
    </source>
</evidence>
<dbReference type="GO" id="GO:0006508">
    <property type="term" value="P:proteolysis"/>
    <property type="evidence" value="ECO:0007669"/>
    <property type="project" value="UniProtKB-KW"/>
</dbReference>
<keyword evidence="5 14" id="KW-0812">Transmembrane</keyword>
<keyword evidence="7" id="KW-0677">Repeat</keyword>
<feature type="binding site" evidence="16">
    <location>
        <position position="65"/>
    </location>
    <ligand>
        <name>Zn(2+)</name>
        <dbReference type="ChEBI" id="CHEBI:29105"/>
        <note>catalytic</note>
    </ligand>
</feature>
<feature type="transmembrane region" description="Helical" evidence="14">
    <location>
        <begin position="103"/>
        <end position="125"/>
    </location>
</feature>
<feature type="transmembrane region" description="Helical" evidence="14">
    <location>
        <begin position="190"/>
        <end position="212"/>
    </location>
</feature>
<dbReference type="SUPFAM" id="SSF54631">
    <property type="entry name" value="CBS-domain pair"/>
    <property type="match status" value="1"/>
</dbReference>